<dbReference type="KEGG" id="mfa:Mfla_0207"/>
<dbReference type="EMBL" id="CP000284">
    <property type="protein sequence ID" value="ABE48478.1"/>
    <property type="molecule type" value="Genomic_DNA"/>
</dbReference>
<name>Q1H4V9_METFK</name>
<protein>
    <submittedName>
        <fullName evidence="1">Uncharacterized protein</fullName>
    </submittedName>
</protein>
<gene>
    <name evidence="1" type="ordered locus">Mfla_0207</name>
</gene>
<keyword evidence="2" id="KW-1185">Reference proteome</keyword>
<sequence length="105" mass="11758">MNYTGLAIHSGKPLLHSQSITIDWKFSLRPLPTTTASIPFFQPLSPNPDVDFTPDLQHRTRHANVAAVLGELNPLGLANPRLMTWQYQDRLIRGSAILVSQPCRQ</sequence>
<dbReference type="Proteomes" id="UP000002440">
    <property type="component" value="Chromosome"/>
</dbReference>
<evidence type="ECO:0000313" key="2">
    <source>
        <dbReference type="Proteomes" id="UP000002440"/>
    </source>
</evidence>
<accession>Q1H4V9</accession>
<organism evidence="1 2">
    <name type="scientific">Methylobacillus flagellatus (strain ATCC 51484 / DSM 6875 / VKM B-1610 / KT)</name>
    <dbReference type="NCBI Taxonomy" id="265072"/>
    <lineage>
        <taxon>Bacteria</taxon>
        <taxon>Pseudomonadati</taxon>
        <taxon>Pseudomonadota</taxon>
        <taxon>Betaproteobacteria</taxon>
        <taxon>Nitrosomonadales</taxon>
        <taxon>Methylophilaceae</taxon>
        <taxon>Methylobacillus</taxon>
    </lineage>
</organism>
<dbReference type="AlphaFoldDB" id="Q1H4V9"/>
<evidence type="ECO:0000313" key="1">
    <source>
        <dbReference type="EMBL" id="ABE48478.1"/>
    </source>
</evidence>
<proteinExistence type="predicted"/>
<dbReference type="HOGENOM" id="CLU_2233354_0_0_4"/>
<dbReference type="STRING" id="265072.Mfla_0207"/>
<reference evidence="1 2" key="1">
    <citation type="submission" date="2006-03" db="EMBL/GenBank/DDBJ databases">
        <title>Complete sequence of Methylobacillus flagellatus KT.</title>
        <authorList>
            <consortium name="US DOE Joint Genome Institute"/>
            <person name="Copeland A."/>
            <person name="Lucas S."/>
            <person name="Lapidus A."/>
            <person name="Barry K."/>
            <person name="Detter J.C."/>
            <person name="Glavina del Rio T."/>
            <person name="Hammon N."/>
            <person name="Israni S."/>
            <person name="Dalin E."/>
            <person name="Tice H."/>
            <person name="Pitluck S."/>
            <person name="Brettin T."/>
            <person name="Bruce D."/>
            <person name="Han C."/>
            <person name="Tapia R."/>
            <person name="Saunders E."/>
            <person name="Gilna P."/>
            <person name="Schmutz J."/>
            <person name="Larimer F."/>
            <person name="Land M."/>
            <person name="Kyrpides N."/>
            <person name="Anderson I."/>
            <person name="Richardson P."/>
        </authorList>
    </citation>
    <scope>NUCLEOTIDE SEQUENCE [LARGE SCALE GENOMIC DNA]</scope>
    <source>
        <strain evidence="2">KT / ATCC 51484 / DSM 6875</strain>
    </source>
</reference>